<dbReference type="InterPro" id="IPR029039">
    <property type="entry name" value="Flavoprotein-like_sf"/>
</dbReference>
<sequence>MLKLLGLSGSPSVKPRCSKTLIAIEMAMEFAGKFNPSVSTEIINLRDHDVQFCDGRNPEEYEGVTQEIIKKIQAADGLLVATPMYRGSYTGILKNIFDIIPNDALAGKPVGLIATAASDHHYLALEHELKPLLGFFHAFVLPGSVYINNDHYSEKTLIDVGIIDRLRQLGEGVVRLYEHLPQEALGASGPVIIRKVLTT</sequence>
<keyword evidence="2" id="KW-0285">Flavoprotein</keyword>
<dbReference type="Gene3D" id="3.40.50.360">
    <property type="match status" value="1"/>
</dbReference>
<dbReference type="GO" id="GO:0016491">
    <property type="term" value="F:oxidoreductase activity"/>
    <property type="evidence" value="ECO:0007669"/>
    <property type="project" value="UniProtKB-KW"/>
</dbReference>
<evidence type="ECO:0000256" key="1">
    <source>
        <dbReference type="ARBA" id="ARBA00005990"/>
    </source>
</evidence>
<reference evidence="6 7" key="1">
    <citation type="submission" date="2020-08" db="EMBL/GenBank/DDBJ databases">
        <title>Genomic Encyclopedia of Type Strains, Phase IV (KMG-IV): sequencing the most valuable type-strain genomes for metagenomic binning, comparative biology and taxonomic classification.</title>
        <authorList>
            <person name="Goeker M."/>
        </authorList>
    </citation>
    <scope>NUCLEOTIDE SEQUENCE [LARGE SCALE GENOMIC DNA]</scope>
    <source>
        <strain evidence="6 7">DSM 23240</strain>
    </source>
</reference>
<dbReference type="Proteomes" id="UP000571084">
    <property type="component" value="Unassembled WGS sequence"/>
</dbReference>
<keyword evidence="4" id="KW-0560">Oxidoreductase</keyword>
<dbReference type="SUPFAM" id="SSF52218">
    <property type="entry name" value="Flavoproteins"/>
    <property type="match status" value="1"/>
</dbReference>
<dbReference type="AlphaFoldDB" id="A0A840RLC2"/>
<evidence type="ECO:0000256" key="2">
    <source>
        <dbReference type="ARBA" id="ARBA00022630"/>
    </source>
</evidence>
<dbReference type="EMBL" id="JACHHQ010000001">
    <property type="protein sequence ID" value="MBB5199067.1"/>
    <property type="molecule type" value="Genomic_DNA"/>
</dbReference>
<dbReference type="InterPro" id="IPR005025">
    <property type="entry name" value="FMN_Rdtase-like_dom"/>
</dbReference>
<comment type="similarity">
    <text evidence="1">Belongs to the SsuE family.</text>
</comment>
<dbReference type="PANTHER" id="PTHR43408">
    <property type="entry name" value="FMN REDUCTASE (NADPH)"/>
    <property type="match status" value="1"/>
</dbReference>
<name>A0A840RLC2_9BURK</name>
<gene>
    <name evidence="6" type="ORF">HNR39_000877</name>
</gene>
<feature type="domain" description="NADPH-dependent FMN reductase-like" evidence="5">
    <location>
        <begin position="3"/>
        <end position="150"/>
    </location>
</feature>
<keyword evidence="3" id="KW-0288">FMN</keyword>
<evidence type="ECO:0000256" key="3">
    <source>
        <dbReference type="ARBA" id="ARBA00022643"/>
    </source>
</evidence>
<keyword evidence="7" id="KW-1185">Reference proteome</keyword>
<dbReference type="InterPro" id="IPR051814">
    <property type="entry name" value="NAD(P)H-dep_FMN_reductase"/>
</dbReference>
<dbReference type="Pfam" id="PF03358">
    <property type="entry name" value="FMN_red"/>
    <property type="match status" value="1"/>
</dbReference>
<evidence type="ECO:0000259" key="5">
    <source>
        <dbReference type="Pfam" id="PF03358"/>
    </source>
</evidence>
<dbReference type="RefSeq" id="WP_209216626.1">
    <property type="nucleotide sequence ID" value="NZ_JAAOZT010000002.1"/>
</dbReference>
<evidence type="ECO:0000256" key="4">
    <source>
        <dbReference type="ARBA" id="ARBA00023002"/>
    </source>
</evidence>
<accession>A0A840RLC2</accession>
<protein>
    <submittedName>
        <fullName evidence="6">NAD(P)H-dependent FMN reductase</fullName>
    </submittedName>
</protein>
<evidence type="ECO:0000313" key="7">
    <source>
        <dbReference type="Proteomes" id="UP000571084"/>
    </source>
</evidence>
<evidence type="ECO:0000313" key="6">
    <source>
        <dbReference type="EMBL" id="MBB5199067.1"/>
    </source>
</evidence>
<comment type="caution">
    <text evidence="6">The sequence shown here is derived from an EMBL/GenBank/DDBJ whole genome shotgun (WGS) entry which is preliminary data.</text>
</comment>
<dbReference type="PANTHER" id="PTHR43408:SF2">
    <property type="entry name" value="FMN REDUCTASE (NADPH)"/>
    <property type="match status" value="1"/>
</dbReference>
<organism evidence="6 7">
    <name type="scientific">Glaciimonas immobilis</name>
    <dbReference type="NCBI Taxonomy" id="728004"/>
    <lineage>
        <taxon>Bacteria</taxon>
        <taxon>Pseudomonadati</taxon>
        <taxon>Pseudomonadota</taxon>
        <taxon>Betaproteobacteria</taxon>
        <taxon>Burkholderiales</taxon>
        <taxon>Oxalobacteraceae</taxon>
        <taxon>Glaciimonas</taxon>
    </lineage>
</organism>
<proteinExistence type="inferred from homology"/>